<sequence>MRAREQVVESSIFLWVRMDKIKGAHPIIQGPAGETKSEVPRFVQLAETGVSNISPIAYEDHQQ</sequence>
<dbReference type="EMBL" id="CDPU01000013">
    <property type="protein sequence ID" value="CEO49171.1"/>
    <property type="molecule type" value="Genomic_DNA"/>
</dbReference>
<accession>A0A0B7K3A8</accession>
<dbReference type="AlphaFoldDB" id="A0A0B7K3A8"/>
<evidence type="ECO:0000313" key="1">
    <source>
        <dbReference type="EMBL" id="CEO49171.1"/>
    </source>
</evidence>
<proteinExistence type="predicted"/>
<gene>
    <name evidence="1" type="ORF">BN869_000005228_1</name>
</gene>
<reference evidence="1" key="1">
    <citation type="submission" date="2015-01" db="EMBL/GenBank/DDBJ databases">
        <authorList>
            <person name="Durling Mikael"/>
        </authorList>
    </citation>
    <scope>NUCLEOTIDE SEQUENCE</scope>
</reference>
<organism evidence="1">
    <name type="scientific">Bionectria ochroleuca</name>
    <name type="common">Gliocladium roseum</name>
    <dbReference type="NCBI Taxonomy" id="29856"/>
    <lineage>
        <taxon>Eukaryota</taxon>
        <taxon>Fungi</taxon>
        <taxon>Dikarya</taxon>
        <taxon>Ascomycota</taxon>
        <taxon>Pezizomycotina</taxon>
        <taxon>Sordariomycetes</taxon>
        <taxon>Hypocreomycetidae</taxon>
        <taxon>Hypocreales</taxon>
        <taxon>Bionectriaceae</taxon>
        <taxon>Clonostachys</taxon>
    </lineage>
</organism>
<name>A0A0B7K3A8_BIOOC</name>
<protein>
    <submittedName>
        <fullName evidence="1">Uncharacterized protein</fullName>
    </submittedName>
</protein>